<feature type="signal peptide" evidence="2">
    <location>
        <begin position="1"/>
        <end position="26"/>
    </location>
</feature>
<keyword evidence="4" id="KW-1185">Reference proteome</keyword>
<dbReference type="Gene3D" id="1.25.40.10">
    <property type="entry name" value="Tetratricopeptide repeat domain"/>
    <property type="match status" value="1"/>
</dbReference>
<dbReference type="SMART" id="SM00028">
    <property type="entry name" value="TPR"/>
    <property type="match status" value="4"/>
</dbReference>
<accession>A0A7V8K8L7</accession>
<sequence>MRRPELPALLSCCALLLAACATPATIKPPKIKGSERIAPTYQLEDSAATKRRVQVGDLLGRAAQRYAGGEFAEAEKLALRALKLEPSAVDALSLLGAVDSVQGNAARAGERYRRAAELAPQRGDALNNYGAWLCANQHPAEALIWFDRALAAPGYATPAAALANAGGCALESGQVERAGQDLDRALELDPANAYALASMARLQFRQGRYLHARAFNERRLAAAPADASVLQLAVKIEERLGDRVAASRYQQRLREEFPHAVTANPGEDPT</sequence>
<protein>
    <submittedName>
        <fullName evidence="3">Type IV pilus biogenesis/stability protein PilW</fullName>
    </submittedName>
</protein>
<reference evidence="3 4" key="1">
    <citation type="submission" date="2017-10" db="EMBL/GenBank/DDBJ databases">
        <title>Whole genome sequencing of Pseudoxanthomonas broegbernensis DSM 12573(T).</title>
        <authorList>
            <person name="Kumar S."/>
            <person name="Bansal K."/>
            <person name="Kaur A."/>
            <person name="Patil P."/>
            <person name="Sharma S."/>
            <person name="Patil P.B."/>
        </authorList>
    </citation>
    <scope>NUCLEOTIDE SEQUENCE [LARGE SCALE GENOMIC DNA]</scope>
    <source>
        <strain evidence="3 4">DSM 12573</strain>
    </source>
</reference>
<feature type="repeat" description="TPR" evidence="1">
    <location>
        <begin position="89"/>
        <end position="122"/>
    </location>
</feature>
<proteinExistence type="predicted"/>
<evidence type="ECO:0000256" key="2">
    <source>
        <dbReference type="SAM" id="SignalP"/>
    </source>
</evidence>
<dbReference type="PANTHER" id="PTHR12558:SF13">
    <property type="entry name" value="CELL DIVISION CYCLE PROTEIN 27 HOMOLOG"/>
    <property type="match status" value="1"/>
</dbReference>
<keyword evidence="2" id="KW-0732">Signal</keyword>
<dbReference type="SUPFAM" id="SSF48452">
    <property type="entry name" value="TPR-like"/>
    <property type="match status" value="1"/>
</dbReference>
<name>A0A7V8K8L7_9GAMM</name>
<keyword evidence="1" id="KW-0802">TPR repeat</keyword>
<dbReference type="PROSITE" id="PS50005">
    <property type="entry name" value="TPR"/>
    <property type="match status" value="2"/>
</dbReference>
<dbReference type="Pfam" id="PF14559">
    <property type="entry name" value="TPR_19"/>
    <property type="match status" value="1"/>
</dbReference>
<evidence type="ECO:0000256" key="1">
    <source>
        <dbReference type="PROSITE-ProRule" id="PRU00339"/>
    </source>
</evidence>
<gene>
    <name evidence="3" type="ORF">B1992_00290</name>
</gene>
<dbReference type="NCBIfam" id="TIGR02521">
    <property type="entry name" value="type_IV_pilW"/>
    <property type="match status" value="1"/>
</dbReference>
<dbReference type="AlphaFoldDB" id="A0A7V8K8L7"/>
<dbReference type="RefSeq" id="WP_162309468.1">
    <property type="nucleotide sequence ID" value="NZ_JACHGU010000003.1"/>
</dbReference>
<organism evidence="3 4">
    <name type="scientific">Pseudoxanthomonas broegbernensis</name>
    <dbReference type="NCBI Taxonomy" id="83619"/>
    <lineage>
        <taxon>Bacteria</taxon>
        <taxon>Pseudomonadati</taxon>
        <taxon>Pseudomonadota</taxon>
        <taxon>Gammaproteobacteria</taxon>
        <taxon>Lysobacterales</taxon>
        <taxon>Lysobacteraceae</taxon>
        <taxon>Pseudoxanthomonas</taxon>
    </lineage>
</organism>
<dbReference type="Proteomes" id="UP000462066">
    <property type="component" value="Unassembled WGS sequence"/>
</dbReference>
<evidence type="ECO:0000313" key="4">
    <source>
        <dbReference type="Proteomes" id="UP000462066"/>
    </source>
</evidence>
<comment type="caution">
    <text evidence="3">The sequence shown here is derived from an EMBL/GenBank/DDBJ whole genome shotgun (WGS) entry which is preliminary data.</text>
</comment>
<evidence type="ECO:0000313" key="3">
    <source>
        <dbReference type="EMBL" id="KAF1687918.1"/>
    </source>
</evidence>
<dbReference type="PROSITE" id="PS51257">
    <property type="entry name" value="PROKAR_LIPOPROTEIN"/>
    <property type="match status" value="1"/>
</dbReference>
<dbReference type="EMBL" id="MWIP01000001">
    <property type="protein sequence ID" value="KAF1687918.1"/>
    <property type="molecule type" value="Genomic_DNA"/>
</dbReference>
<dbReference type="InterPro" id="IPR011990">
    <property type="entry name" value="TPR-like_helical_dom_sf"/>
</dbReference>
<dbReference type="InterPro" id="IPR019734">
    <property type="entry name" value="TPR_rpt"/>
</dbReference>
<dbReference type="InterPro" id="IPR013360">
    <property type="entry name" value="Pilus_4_PilW"/>
</dbReference>
<dbReference type="PANTHER" id="PTHR12558">
    <property type="entry name" value="CELL DIVISION CYCLE 16,23,27"/>
    <property type="match status" value="1"/>
</dbReference>
<feature type="chain" id="PRO_5031110551" evidence="2">
    <location>
        <begin position="27"/>
        <end position="270"/>
    </location>
</feature>
<feature type="repeat" description="TPR" evidence="1">
    <location>
        <begin position="159"/>
        <end position="192"/>
    </location>
</feature>